<dbReference type="EMBL" id="DS999644">
    <property type="protein sequence ID" value="EFE76940.2"/>
    <property type="molecule type" value="Genomic_DNA"/>
</dbReference>
<feature type="region of interest" description="Disordered" evidence="1">
    <location>
        <begin position="25"/>
        <end position="61"/>
    </location>
</feature>
<organism evidence="2 3">
    <name type="scientific">Streptomyces filamentosus NRRL 15998</name>
    <dbReference type="NCBI Taxonomy" id="457431"/>
    <lineage>
        <taxon>Bacteria</taxon>
        <taxon>Bacillati</taxon>
        <taxon>Actinomycetota</taxon>
        <taxon>Actinomycetes</taxon>
        <taxon>Kitasatosporales</taxon>
        <taxon>Streptomycetaceae</taxon>
        <taxon>Streptomyces</taxon>
    </lineage>
</organism>
<proteinExistence type="predicted"/>
<reference evidence="3" key="2">
    <citation type="submission" date="2008-12" db="EMBL/GenBank/DDBJ databases">
        <title>Annotation of Streptomyces roseosporus strain NRRL 15998.</title>
        <authorList>
            <consortium name="The Broad Institute Genome Sequencing Platform"/>
            <consortium name="Broad Institute Microbial Sequencing Center"/>
            <person name="Fischbach M."/>
            <person name="Ward D."/>
            <person name="Young S."/>
            <person name="Kodira C.D."/>
            <person name="Zeng Q."/>
            <person name="Koehrsen M."/>
            <person name="Godfrey P."/>
            <person name="Alvarado L."/>
            <person name="Berlin A.M."/>
            <person name="Borenstein D."/>
            <person name="Chen Z."/>
            <person name="Engels R."/>
            <person name="Freedman E."/>
            <person name="Gellesch M."/>
            <person name="Goldberg J."/>
            <person name="Griggs A."/>
            <person name="Gujja S."/>
            <person name="Heiman D.I."/>
            <person name="Hepburn T.A."/>
            <person name="Howarth C."/>
            <person name="Jen D."/>
            <person name="Larson L."/>
            <person name="Lewis B."/>
            <person name="Mehta T."/>
            <person name="Park D."/>
            <person name="Pearson M."/>
            <person name="Roberts A."/>
            <person name="Saif S."/>
            <person name="Shea T.D."/>
            <person name="Shenoy N."/>
            <person name="Sisk P."/>
            <person name="Stolte C."/>
            <person name="Sykes S.N."/>
            <person name="Walk T."/>
            <person name="White J."/>
            <person name="Yandava C."/>
            <person name="Straight P."/>
            <person name="Clardy J."/>
            <person name="Hung D."/>
            <person name="Kolter R."/>
            <person name="Mekalanos J."/>
            <person name="Walker S."/>
            <person name="Walsh C.T."/>
            <person name="Wieland B.L.C."/>
            <person name="Ilzarbe M."/>
            <person name="Galagan J."/>
            <person name="Nusbaum C."/>
            <person name="Birren B."/>
        </authorList>
    </citation>
    <scope>NUCLEOTIDE SEQUENCE [LARGE SCALE GENOMIC DNA]</scope>
    <source>
        <strain evidence="3">NRRL 15998</strain>
    </source>
</reference>
<dbReference type="PANTHER" id="PTHR47771">
    <property type="entry name" value="LD27203P-RELATED"/>
    <property type="match status" value="1"/>
</dbReference>
<gene>
    <name evidence="2" type="ORF">SSGG_04307</name>
</gene>
<reference evidence="3" key="1">
    <citation type="submission" date="2008-10" db="EMBL/GenBank/DDBJ databases">
        <authorList>
            <person name="Molnar K."/>
        </authorList>
    </citation>
    <scope>NUCLEOTIDE SEQUENCE [LARGE SCALE GENOMIC DNA]</scope>
    <source>
        <strain evidence="3">NRRL 15998</strain>
    </source>
</reference>
<evidence type="ECO:0000313" key="3">
    <source>
        <dbReference type="Proteomes" id="UP000003986"/>
    </source>
</evidence>
<evidence type="ECO:0000313" key="2">
    <source>
        <dbReference type="EMBL" id="EFE76940.2"/>
    </source>
</evidence>
<dbReference type="Proteomes" id="UP000003986">
    <property type="component" value="Unassembled WGS sequence"/>
</dbReference>
<dbReference type="AlphaFoldDB" id="D6AGD0"/>
<dbReference type="SUPFAM" id="SSF46785">
    <property type="entry name" value="Winged helix' DNA-binding domain"/>
    <property type="match status" value="1"/>
</dbReference>
<dbReference type="PANTHER" id="PTHR47771:SF14">
    <property type="entry name" value="RH73259P"/>
    <property type="match status" value="1"/>
</dbReference>
<feature type="compositionally biased region" description="Basic and acidic residues" evidence="1">
    <location>
        <begin position="25"/>
        <end position="36"/>
    </location>
</feature>
<dbReference type="InterPro" id="IPR036390">
    <property type="entry name" value="WH_DNA-bd_sf"/>
</dbReference>
<protein>
    <submittedName>
        <fullName evidence="2">Predicted protein</fullName>
    </submittedName>
</protein>
<accession>D6AGD0</accession>
<evidence type="ECO:0000256" key="1">
    <source>
        <dbReference type="SAM" id="MobiDB-lite"/>
    </source>
</evidence>
<name>D6AGD0_STRFL</name>
<sequence>MKCANRAGFMTCWRAYAHADHHTRHETAPGRDWHPDRRPHHQGRDTFPMDTQQVSAPSRAPSAGVVHINIRLTDGYTIISNRLSQHRGMSLLAIGVGTHIQSLPDGRRVGVKALAERFPESEVRIAAALRELEQHGFLRRTRVRAGGGKLATRTESYNHPEAAARGRVRAAVAAPVVPVVPAPVPAPVLVPAPVAAAVPVRVPVPEPVPVRVPVPEPVPVRVPVPEPVPALVPAPVPVEPVPGPRLVPTPTAPRKPRLPLPAPQQPTEALYAAAADLLAGLPKTAPLFLLSEEDVRGLVPGVAAWLERGARPDAVRAAITDDPPVPLRHPAKLLRHRLATLLPPPLPAAEPVVPLQNCDDCDRAFRSSVPGVCRGCGEARSGVGVGEPCLVGA</sequence>